<evidence type="ECO:0000313" key="7">
    <source>
        <dbReference type="Proteomes" id="UP000323136"/>
    </source>
</evidence>
<comment type="function">
    <text evidence="4">Involved in the system for phosphate transport across the cytoplasmic membrane.</text>
</comment>
<accession>A0A5S5DT59</accession>
<evidence type="ECO:0000259" key="5">
    <source>
        <dbReference type="Pfam" id="PF12849"/>
    </source>
</evidence>
<keyword evidence="3" id="KW-0732">Signal</keyword>
<dbReference type="GO" id="GO:0042301">
    <property type="term" value="F:phosphate ion binding"/>
    <property type="evidence" value="ECO:0007669"/>
    <property type="project" value="UniProtKB-UniRule"/>
</dbReference>
<proteinExistence type="inferred from homology"/>
<gene>
    <name evidence="6" type="ORF">C7447_102283</name>
</gene>
<dbReference type="EMBL" id="VNIA01000002">
    <property type="protein sequence ID" value="TYP98965.1"/>
    <property type="molecule type" value="Genomic_DNA"/>
</dbReference>
<evidence type="ECO:0000256" key="1">
    <source>
        <dbReference type="ARBA" id="ARBA00008725"/>
    </source>
</evidence>
<keyword evidence="7" id="KW-1185">Reference proteome</keyword>
<dbReference type="Pfam" id="PF12849">
    <property type="entry name" value="PBP_like_2"/>
    <property type="match status" value="1"/>
</dbReference>
<dbReference type="CDD" id="cd13653">
    <property type="entry name" value="PBP2_phosphate_like_1"/>
    <property type="match status" value="1"/>
</dbReference>
<evidence type="ECO:0000256" key="2">
    <source>
        <dbReference type="ARBA" id="ARBA00022448"/>
    </source>
</evidence>
<feature type="domain" description="PBP" evidence="5">
    <location>
        <begin position="19"/>
        <end position="266"/>
    </location>
</feature>
<dbReference type="GO" id="GO:0006817">
    <property type="term" value="P:phosphate ion transport"/>
    <property type="evidence" value="ECO:0007669"/>
    <property type="project" value="UniProtKB-UniRule"/>
</dbReference>
<sequence length="291" mass="32062">MKQFWIFIVLCCLGCQKRNIKTIVVRGSDTEVNLVLMLAESYMSTHPDVSIAVTGGGSGTGIAALINKKTDIANSSRAFKPIEIKLAKERNVDVTPIIFAVDALSFIVNESSVIDSLSLTQAQEIYTGKITNWSIIGGKDQEISLYGRQSNSGTYSFIQEHILKGDYSLHMKQMNGTSQIIENIKNDVAGIGYVGIGYIINEGGQVIDGIKVLKIYTDNQHKAITPVNSDNIHNGTYPIVRPLYQYLDGKPTDELKNFIVYELSAEGQKIISKNGYFPITEANKTINNKCL</sequence>
<dbReference type="InterPro" id="IPR024370">
    <property type="entry name" value="PBP_domain"/>
</dbReference>
<dbReference type="SUPFAM" id="SSF53850">
    <property type="entry name" value="Periplasmic binding protein-like II"/>
    <property type="match status" value="1"/>
</dbReference>
<dbReference type="InterPro" id="IPR011862">
    <property type="entry name" value="Phos-bd"/>
</dbReference>
<dbReference type="OrthoDB" id="9783488at2"/>
<dbReference type="Proteomes" id="UP000323136">
    <property type="component" value="Unassembled WGS sequence"/>
</dbReference>
<evidence type="ECO:0000256" key="3">
    <source>
        <dbReference type="ARBA" id="ARBA00022729"/>
    </source>
</evidence>
<dbReference type="PANTHER" id="PTHR30570:SF1">
    <property type="entry name" value="PHOSPHATE-BINDING PROTEIN PSTS"/>
    <property type="match status" value="1"/>
</dbReference>
<reference evidence="6 7" key="1">
    <citation type="submission" date="2019-07" db="EMBL/GenBank/DDBJ databases">
        <title>Genomic Encyclopedia of Type Strains, Phase IV (KMG-IV): sequencing the most valuable type-strain genomes for metagenomic binning, comparative biology and taxonomic classification.</title>
        <authorList>
            <person name="Goeker M."/>
        </authorList>
    </citation>
    <scope>NUCLEOTIDE SEQUENCE [LARGE SCALE GENOMIC DNA]</scope>
    <source>
        <strain evidence="6 7">DSM 18961</strain>
    </source>
</reference>
<dbReference type="InterPro" id="IPR050811">
    <property type="entry name" value="Phosphate_ABC_transporter"/>
</dbReference>
<keyword evidence="4" id="KW-0592">Phosphate transport</keyword>
<comment type="similarity">
    <text evidence="1 4">Belongs to the PstS family.</text>
</comment>
<comment type="caution">
    <text evidence="6">The sequence shown here is derived from an EMBL/GenBank/DDBJ whole genome shotgun (WGS) entry which is preliminary data.</text>
</comment>
<protein>
    <recommendedName>
        <fullName evidence="4">Phosphate-binding protein</fullName>
    </recommendedName>
</protein>
<dbReference type="AlphaFoldDB" id="A0A5S5DT59"/>
<dbReference type="Gene3D" id="3.40.190.10">
    <property type="entry name" value="Periplasmic binding protein-like II"/>
    <property type="match status" value="2"/>
</dbReference>
<name>A0A5S5DT59_9FLAO</name>
<organism evidence="6 7">
    <name type="scientific">Tenacibaculum adriaticum</name>
    <dbReference type="NCBI Taxonomy" id="413713"/>
    <lineage>
        <taxon>Bacteria</taxon>
        <taxon>Pseudomonadati</taxon>
        <taxon>Bacteroidota</taxon>
        <taxon>Flavobacteriia</taxon>
        <taxon>Flavobacteriales</taxon>
        <taxon>Flavobacteriaceae</taxon>
        <taxon>Tenacibaculum</taxon>
    </lineage>
</organism>
<dbReference type="NCBIfam" id="TIGR02136">
    <property type="entry name" value="ptsS_2"/>
    <property type="match status" value="1"/>
</dbReference>
<keyword evidence="2 4" id="KW-0813">Transport</keyword>
<dbReference type="PANTHER" id="PTHR30570">
    <property type="entry name" value="PERIPLASMIC PHOSPHATE BINDING COMPONENT OF PHOSPHATE ABC TRANSPORTER"/>
    <property type="match status" value="1"/>
</dbReference>
<evidence type="ECO:0000313" key="6">
    <source>
        <dbReference type="EMBL" id="TYP98965.1"/>
    </source>
</evidence>
<dbReference type="RefSeq" id="WP_148869760.1">
    <property type="nucleotide sequence ID" value="NZ_VNIA01000002.1"/>
</dbReference>
<evidence type="ECO:0000256" key="4">
    <source>
        <dbReference type="RuleBase" id="RU367119"/>
    </source>
</evidence>